<comment type="caution">
    <text evidence="1">The sequence shown here is derived from an EMBL/GenBank/DDBJ whole genome shotgun (WGS) entry which is preliminary data.</text>
</comment>
<keyword evidence="2" id="KW-1185">Reference proteome</keyword>
<organism evidence="1 2">
    <name type="scientific">Austropuccinia psidii MF-1</name>
    <dbReference type="NCBI Taxonomy" id="1389203"/>
    <lineage>
        <taxon>Eukaryota</taxon>
        <taxon>Fungi</taxon>
        <taxon>Dikarya</taxon>
        <taxon>Basidiomycota</taxon>
        <taxon>Pucciniomycotina</taxon>
        <taxon>Pucciniomycetes</taxon>
        <taxon>Pucciniales</taxon>
        <taxon>Sphaerophragmiaceae</taxon>
        <taxon>Austropuccinia</taxon>
    </lineage>
</organism>
<dbReference type="Proteomes" id="UP000765509">
    <property type="component" value="Unassembled WGS sequence"/>
</dbReference>
<reference evidence="1" key="1">
    <citation type="submission" date="2021-03" db="EMBL/GenBank/DDBJ databases">
        <title>Draft genome sequence of rust myrtle Austropuccinia psidii MF-1, a brazilian biotype.</title>
        <authorList>
            <person name="Quecine M.C."/>
            <person name="Pachon D.M.R."/>
            <person name="Bonatelli M.L."/>
            <person name="Correr F.H."/>
            <person name="Franceschini L.M."/>
            <person name="Leite T.F."/>
            <person name="Margarido G.R.A."/>
            <person name="Almeida C.A."/>
            <person name="Ferrarezi J.A."/>
            <person name="Labate C.A."/>
        </authorList>
    </citation>
    <scope>NUCLEOTIDE SEQUENCE</scope>
    <source>
        <strain evidence="1">MF-1</strain>
    </source>
</reference>
<evidence type="ECO:0000313" key="2">
    <source>
        <dbReference type="Proteomes" id="UP000765509"/>
    </source>
</evidence>
<evidence type="ECO:0000313" key="1">
    <source>
        <dbReference type="EMBL" id="MBW0544125.1"/>
    </source>
</evidence>
<gene>
    <name evidence="1" type="ORF">O181_083840</name>
</gene>
<protein>
    <submittedName>
        <fullName evidence="1">Uncharacterized protein</fullName>
    </submittedName>
</protein>
<dbReference type="EMBL" id="AVOT02048933">
    <property type="protein sequence ID" value="MBW0544125.1"/>
    <property type="molecule type" value="Genomic_DNA"/>
</dbReference>
<name>A0A9Q3FNZ2_9BASI</name>
<accession>A0A9Q3FNZ2</accession>
<dbReference type="AlphaFoldDB" id="A0A9Q3FNZ2"/>
<sequence>MDAKLINENKLEWNLGWNEEGWTDLNSKIVGIIEEINYWGKPFVEEGENFLEIWIPYLEFEELFNFPETLQQIQESKYWKELPGFSLSRLEFLELLTYDGIKGSLGNIYWEEDTSKDVEWRINKYFGDLEASGGLFLDLFDIPEGRILLKHGDYVTEKAIWDVLWEEVFIPGIISIKAHNYNINKDYWSFVWGELFVKQLKEEKRRFISKLKKNVVQWIQENIIHKLKILGYV</sequence>
<proteinExistence type="predicted"/>